<keyword evidence="3 6" id="KW-0645">Protease</keyword>
<evidence type="ECO:0000313" key="8">
    <source>
        <dbReference type="Proteomes" id="UP000256899"/>
    </source>
</evidence>
<dbReference type="EMBL" id="QUOT01000001">
    <property type="protein sequence ID" value="REL32793.1"/>
    <property type="molecule type" value="Genomic_DNA"/>
</dbReference>
<evidence type="ECO:0000256" key="2">
    <source>
        <dbReference type="ARBA" id="ARBA00022438"/>
    </source>
</evidence>
<comment type="function">
    <text evidence="6">Catalyzes the removal of dipeptides from the N-terminus of oligopeptides.</text>
</comment>
<accession>A0A3E0U8E7</accession>
<keyword evidence="5 6" id="KW-0378">Hydrolase</keyword>
<evidence type="ECO:0000256" key="5">
    <source>
        <dbReference type="ARBA" id="ARBA00022801"/>
    </source>
</evidence>
<evidence type="ECO:0000256" key="1">
    <source>
        <dbReference type="ARBA" id="ARBA00010491"/>
    </source>
</evidence>
<organism evidence="7 8">
    <name type="scientific">Thalassotalea euphylliae</name>
    <dbReference type="NCBI Taxonomy" id="1655234"/>
    <lineage>
        <taxon>Bacteria</taxon>
        <taxon>Pseudomonadati</taxon>
        <taxon>Pseudomonadota</taxon>
        <taxon>Gammaproteobacteria</taxon>
        <taxon>Alteromonadales</taxon>
        <taxon>Colwelliaceae</taxon>
        <taxon>Thalassotalea</taxon>
    </lineage>
</organism>
<sequence length="722" mass="81473">MASVLAVGSASMSAHADEGMWQPHQLQEISGKLKQAGLELDPTQMENLDQFPMNAIISLGGCTASFLSEQGLVVTNHHCAYGSIQYNSTEEKNLLEQGFVAKSLSEELQAAPGSRVYVTESLTKVTDKVTGSISSLTQGKAYFDAIEKNQKALVAECETSQDYRCEVFSFHGGLEYFLIKQLAIRDVRLVYAPPSSIGKFGGDTDNWMWPRHTGDWSFYRAYVNKDGQPADYSKDNVPFKPKAFLKVNANGVEENDYVMVLGYPGRTNRYRTVEDVKNQFTWVYPTAKRYREEYIDVIKNTAPDQSEARIKYESTLAGLANYAKNYGSMVESFNKGDMLKRKEKELAALKAWINASKKRQRQYGKTLAELDKLIAQGQSHQARDLILAYIARTNMYSVAKRLYRLAHEKNKPDAERKKGYQERDMNRFTQAMKRVNRRYDATVDKAVLAHFIAQYAQFPAEQRNPVFDEFFGLSNNSNKEFDAKKLAAKLDKMHSNTELDQEAVRLAWMKKSVEEFKASDDPYIQFAVSQYEHDQKLETQSEELTGQLAQIRPQYMAAMIAFKQSKGEPVYADANSSLRITYGNVKGYSPQDGITATPFTTLEGMLAKYVAGDHEFDLFDNIRTAIKNKNYGAYYRERLGSVPVNYLSTLDITGGNSGSPTLNGKGEFVGLAFDGVYESIIGDWDYDAKLNRAIHTSAPFMLWTMENVDNAQNIVDELTIVK</sequence>
<evidence type="ECO:0000256" key="4">
    <source>
        <dbReference type="ARBA" id="ARBA00022729"/>
    </source>
</evidence>
<dbReference type="PANTHER" id="PTHR38469">
    <property type="entry name" value="PERIPLASMIC PEPTIDASE SUBFAMILY S1B"/>
    <property type="match status" value="1"/>
</dbReference>
<dbReference type="Proteomes" id="UP000256899">
    <property type="component" value="Unassembled WGS sequence"/>
</dbReference>
<proteinExistence type="inferred from homology"/>
<evidence type="ECO:0000313" key="7">
    <source>
        <dbReference type="EMBL" id="REL32793.1"/>
    </source>
</evidence>
<dbReference type="InterPro" id="IPR009003">
    <property type="entry name" value="Peptidase_S1_PA"/>
</dbReference>
<gene>
    <name evidence="7" type="ORF">DXX94_18100</name>
</gene>
<dbReference type="EC" id="3.4.14.-" evidence="6"/>
<protein>
    <recommendedName>
        <fullName evidence="6">Dipeptidyl-peptidase</fullName>
        <ecNumber evidence="6">3.4.14.-</ecNumber>
    </recommendedName>
</protein>
<comment type="caution">
    <text evidence="7">The sequence shown here is derived from an EMBL/GenBank/DDBJ whole genome shotgun (WGS) entry which is preliminary data.</text>
</comment>
<comment type="similarity">
    <text evidence="1 6">Belongs to the peptidase S46 family.</text>
</comment>
<keyword evidence="4" id="KW-0732">Signal</keyword>
<dbReference type="AlphaFoldDB" id="A0A3E0U8E7"/>
<dbReference type="GO" id="GO:0008239">
    <property type="term" value="F:dipeptidyl-peptidase activity"/>
    <property type="evidence" value="ECO:0007669"/>
    <property type="project" value="UniProtKB-UniRule"/>
</dbReference>
<evidence type="ECO:0000256" key="6">
    <source>
        <dbReference type="RuleBase" id="RU366067"/>
    </source>
</evidence>
<dbReference type="Pfam" id="PF10459">
    <property type="entry name" value="Peptidase_S46"/>
    <property type="match status" value="1"/>
</dbReference>
<keyword evidence="2 6" id="KW-0031">Aminopeptidase</keyword>
<dbReference type="SUPFAM" id="SSF50494">
    <property type="entry name" value="Trypsin-like serine proteases"/>
    <property type="match status" value="1"/>
</dbReference>
<name>A0A3E0U8E7_9GAMM</name>
<keyword evidence="6" id="KW-0720">Serine protease</keyword>
<dbReference type="RefSeq" id="WP_116018641.1">
    <property type="nucleotide sequence ID" value="NZ_QUOT01000001.1"/>
</dbReference>
<dbReference type="GO" id="GO:0070009">
    <property type="term" value="F:serine-type aminopeptidase activity"/>
    <property type="evidence" value="ECO:0007669"/>
    <property type="project" value="UniProtKB-UniRule"/>
</dbReference>
<dbReference type="InterPro" id="IPR019500">
    <property type="entry name" value="Pep_S46"/>
</dbReference>
<reference evidence="8" key="1">
    <citation type="submission" date="2018-08" db="EMBL/GenBank/DDBJ databases">
        <title>Thalassotalea euphylliae genome.</title>
        <authorList>
            <person name="Summers S."/>
            <person name="Rice S.A."/>
            <person name="Freckelton M.L."/>
            <person name="Nedved B.T."/>
            <person name="Hadfield M.G."/>
        </authorList>
    </citation>
    <scope>NUCLEOTIDE SEQUENCE [LARGE SCALE GENOMIC DNA]</scope>
    <source>
        <strain evidence="8">H3</strain>
    </source>
</reference>
<dbReference type="PANTHER" id="PTHR38469:SF1">
    <property type="entry name" value="PERIPLASMIC PEPTIDASE SUBFAMILY S1B"/>
    <property type="match status" value="1"/>
</dbReference>
<evidence type="ECO:0000256" key="3">
    <source>
        <dbReference type="ARBA" id="ARBA00022670"/>
    </source>
</evidence>
<dbReference type="GO" id="GO:0043171">
    <property type="term" value="P:peptide catabolic process"/>
    <property type="evidence" value="ECO:0007669"/>
    <property type="project" value="UniProtKB-UniRule"/>
</dbReference>
<keyword evidence="8" id="KW-1185">Reference proteome</keyword>
<dbReference type="GO" id="GO:0006508">
    <property type="term" value="P:proteolysis"/>
    <property type="evidence" value="ECO:0007669"/>
    <property type="project" value="UniProtKB-KW"/>
</dbReference>